<evidence type="ECO:0000313" key="2">
    <source>
        <dbReference type="EMBL" id="KAJ7695407.1"/>
    </source>
</evidence>
<dbReference type="AlphaFoldDB" id="A0AAD7DNH8"/>
<keyword evidence="3" id="KW-1185">Reference proteome</keyword>
<feature type="region of interest" description="Disordered" evidence="1">
    <location>
        <begin position="27"/>
        <end position="87"/>
    </location>
</feature>
<protein>
    <submittedName>
        <fullName evidence="2">Uncharacterized protein</fullName>
    </submittedName>
</protein>
<accession>A0AAD7DNH8</accession>
<name>A0AAD7DNH8_MYCRO</name>
<organism evidence="2 3">
    <name type="scientific">Mycena rosella</name>
    <name type="common">Pink bonnet</name>
    <name type="synonym">Agaricus rosellus</name>
    <dbReference type="NCBI Taxonomy" id="1033263"/>
    <lineage>
        <taxon>Eukaryota</taxon>
        <taxon>Fungi</taxon>
        <taxon>Dikarya</taxon>
        <taxon>Basidiomycota</taxon>
        <taxon>Agaricomycotina</taxon>
        <taxon>Agaricomycetes</taxon>
        <taxon>Agaricomycetidae</taxon>
        <taxon>Agaricales</taxon>
        <taxon>Marasmiineae</taxon>
        <taxon>Mycenaceae</taxon>
        <taxon>Mycena</taxon>
    </lineage>
</organism>
<dbReference type="Proteomes" id="UP001221757">
    <property type="component" value="Unassembled WGS sequence"/>
</dbReference>
<gene>
    <name evidence="2" type="ORF">B0H17DRAFT_1198644</name>
</gene>
<dbReference type="EMBL" id="JARKIE010000038">
    <property type="protein sequence ID" value="KAJ7695407.1"/>
    <property type="molecule type" value="Genomic_DNA"/>
</dbReference>
<feature type="region of interest" description="Disordered" evidence="1">
    <location>
        <begin position="114"/>
        <end position="158"/>
    </location>
</feature>
<proteinExistence type="predicted"/>
<feature type="region of interest" description="Disordered" evidence="1">
    <location>
        <begin position="198"/>
        <end position="220"/>
    </location>
</feature>
<comment type="caution">
    <text evidence="2">The sequence shown here is derived from an EMBL/GenBank/DDBJ whole genome shotgun (WGS) entry which is preliminary data.</text>
</comment>
<reference evidence="2" key="1">
    <citation type="submission" date="2023-03" db="EMBL/GenBank/DDBJ databases">
        <title>Massive genome expansion in bonnet fungi (Mycena s.s.) driven by repeated elements and novel gene families across ecological guilds.</title>
        <authorList>
            <consortium name="Lawrence Berkeley National Laboratory"/>
            <person name="Harder C.B."/>
            <person name="Miyauchi S."/>
            <person name="Viragh M."/>
            <person name="Kuo A."/>
            <person name="Thoen E."/>
            <person name="Andreopoulos B."/>
            <person name="Lu D."/>
            <person name="Skrede I."/>
            <person name="Drula E."/>
            <person name="Henrissat B."/>
            <person name="Morin E."/>
            <person name="Kohler A."/>
            <person name="Barry K."/>
            <person name="LaButti K."/>
            <person name="Morin E."/>
            <person name="Salamov A."/>
            <person name="Lipzen A."/>
            <person name="Mereny Z."/>
            <person name="Hegedus B."/>
            <person name="Baldrian P."/>
            <person name="Stursova M."/>
            <person name="Weitz H."/>
            <person name="Taylor A."/>
            <person name="Grigoriev I.V."/>
            <person name="Nagy L.G."/>
            <person name="Martin F."/>
            <person name="Kauserud H."/>
        </authorList>
    </citation>
    <scope>NUCLEOTIDE SEQUENCE</scope>
    <source>
        <strain evidence="2">CBHHK067</strain>
    </source>
</reference>
<evidence type="ECO:0000256" key="1">
    <source>
        <dbReference type="SAM" id="MobiDB-lite"/>
    </source>
</evidence>
<feature type="compositionally biased region" description="Basic and acidic residues" evidence="1">
    <location>
        <begin position="119"/>
        <end position="153"/>
    </location>
</feature>
<sequence length="220" mass="23408">MQTRRQAAQAAALAAAAAQGAVVQPVANVPPPPPAPLQESFSWGSLSSLSTLTPSSSFASDTGTATTGPNGVNLGAISEGDEDEDADVDEVPNVYGTAFGVPRFVRLGPRALLTPTHSQSDRYPAEVFETPRKNHRPTEEEQRAARQVRDSELAKSGGLARLTRHGTLIYPDDSFAGPSDYKGGNLGSAFMSTRSIHREQTRTRLIDPSTGRFLDESDSD</sequence>
<feature type="compositionally biased region" description="Polar residues" evidence="1">
    <location>
        <begin position="61"/>
        <end position="70"/>
    </location>
</feature>
<feature type="compositionally biased region" description="Low complexity" evidence="1">
    <location>
        <begin position="40"/>
        <end position="60"/>
    </location>
</feature>
<evidence type="ECO:0000313" key="3">
    <source>
        <dbReference type="Proteomes" id="UP001221757"/>
    </source>
</evidence>